<dbReference type="InterPro" id="IPR016024">
    <property type="entry name" value="ARM-type_fold"/>
</dbReference>
<comment type="similarity">
    <text evidence="4">Belongs to the RPAP1 family.</text>
</comment>
<dbReference type="InterPro" id="IPR029063">
    <property type="entry name" value="SAM-dependent_MTases_sf"/>
</dbReference>
<dbReference type="SUPFAM" id="SSF48371">
    <property type="entry name" value="ARM repeat"/>
    <property type="match status" value="1"/>
</dbReference>
<evidence type="ECO:0000259" key="14">
    <source>
        <dbReference type="Pfam" id="PF08620"/>
    </source>
</evidence>
<feature type="domain" description="RPAP1/MINIYO-like TPR repeats" evidence="16">
    <location>
        <begin position="1443"/>
        <end position="1561"/>
    </location>
</feature>
<evidence type="ECO:0000256" key="5">
    <source>
        <dbReference type="ARBA" id="ARBA00011738"/>
    </source>
</evidence>
<evidence type="ECO:0000259" key="16">
    <source>
        <dbReference type="Pfam" id="PF25766"/>
    </source>
</evidence>
<evidence type="ECO:0000256" key="3">
    <source>
        <dbReference type="ARBA" id="ARBA00005211"/>
    </source>
</evidence>
<dbReference type="Pfam" id="PF00891">
    <property type="entry name" value="Methyltransf_2"/>
    <property type="match status" value="2"/>
</dbReference>
<feature type="region of interest" description="Disordered" evidence="11">
    <location>
        <begin position="386"/>
        <end position="410"/>
    </location>
</feature>
<comment type="subunit">
    <text evidence="5">Homodimer.</text>
</comment>
<reference evidence="17" key="1">
    <citation type="submission" date="2022-04" db="EMBL/GenBank/DDBJ databases">
        <title>Carnegiea gigantea Genome sequencing and assembly v2.</title>
        <authorList>
            <person name="Copetti D."/>
            <person name="Sanderson M.J."/>
            <person name="Burquez A."/>
            <person name="Wojciechowski M.F."/>
        </authorList>
    </citation>
    <scope>NUCLEOTIDE SEQUENCE</scope>
    <source>
        <strain evidence="17">SGP5-SGP5p</strain>
        <tissue evidence="17">Aerial part</tissue>
    </source>
</reference>
<dbReference type="CDD" id="cd02440">
    <property type="entry name" value="AdoMet_MTases"/>
    <property type="match status" value="1"/>
</dbReference>
<dbReference type="InterPro" id="IPR036388">
    <property type="entry name" value="WH-like_DNA-bd_sf"/>
</dbReference>
<evidence type="ECO:0000259" key="13">
    <source>
        <dbReference type="Pfam" id="PF08100"/>
    </source>
</evidence>
<dbReference type="GO" id="GO:0032259">
    <property type="term" value="P:methylation"/>
    <property type="evidence" value="ECO:0007669"/>
    <property type="project" value="UniProtKB-KW"/>
</dbReference>
<dbReference type="InterPro" id="IPR013930">
    <property type="entry name" value="RPAP1_N"/>
</dbReference>
<dbReference type="Gene3D" id="1.10.10.10">
    <property type="entry name" value="Winged helix-like DNA-binding domain superfamily/Winged helix DNA-binding domain"/>
    <property type="match status" value="1"/>
</dbReference>
<feature type="region of interest" description="Disordered" evidence="11">
    <location>
        <begin position="283"/>
        <end position="303"/>
    </location>
</feature>
<dbReference type="Gene3D" id="3.40.50.150">
    <property type="entry name" value="Vaccinia Virus protein VP39"/>
    <property type="match status" value="2"/>
</dbReference>
<feature type="region of interest" description="Disordered" evidence="11">
    <location>
        <begin position="1"/>
        <end position="26"/>
    </location>
</feature>
<dbReference type="Pfam" id="PF08620">
    <property type="entry name" value="RPAP1_C"/>
    <property type="match status" value="1"/>
</dbReference>
<evidence type="ECO:0000256" key="4">
    <source>
        <dbReference type="ARBA" id="ARBA00009953"/>
    </source>
</evidence>
<dbReference type="InterPro" id="IPR016461">
    <property type="entry name" value="COMT-like"/>
</dbReference>
<evidence type="ECO:0000313" key="18">
    <source>
        <dbReference type="Proteomes" id="UP001153076"/>
    </source>
</evidence>
<accession>A0A9Q1QUP9</accession>
<dbReference type="InterPro" id="IPR012967">
    <property type="entry name" value="COMT_dimerisation"/>
</dbReference>
<keyword evidence="6" id="KW-0489">Methyltransferase</keyword>
<comment type="pathway">
    <text evidence="3">Aromatic compound metabolism.</text>
</comment>
<gene>
    <name evidence="17" type="ORF">Cgig2_014718</name>
</gene>
<evidence type="ECO:0000259" key="15">
    <source>
        <dbReference type="Pfam" id="PF08621"/>
    </source>
</evidence>
<dbReference type="OrthoDB" id="348201at2759"/>
<keyword evidence="9" id="KW-0804">Transcription</keyword>
<dbReference type="SUPFAM" id="SSF46785">
    <property type="entry name" value="Winged helix' DNA-binding domain"/>
    <property type="match status" value="1"/>
</dbReference>
<dbReference type="Pfam" id="PF08100">
    <property type="entry name" value="Dimerisation"/>
    <property type="match status" value="1"/>
</dbReference>
<keyword evidence="8" id="KW-0949">S-adenosyl-L-methionine</keyword>
<dbReference type="InterPro" id="IPR001077">
    <property type="entry name" value="COMT_C"/>
</dbReference>
<comment type="pathway">
    <text evidence="2">Alkaloid biosynthesis.</text>
</comment>
<dbReference type="Pfam" id="PF25766">
    <property type="entry name" value="TPR_RPAP1"/>
    <property type="match status" value="1"/>
</dbReference>
<proteinExistence type="inferred from homology"/>
<evidence type="ECO:0000256" key="1">
    <source>
        <dbReference type="ARBA" id="ARBA00004123"/>
    </source>
</evidence>
<dbReference type="PROSITE" id="PS51683">
    <property type="entry name" value="SAM_OMT_II"/>
    <property type="match status" value="2"/>
</dbReference>
<dbReference type="Pfam" id="PF08621">
    <property type="entry name" value="RPAP1_N"/>
    <property type="match status" value="1"/>
</dbReference>
<name>A0A9Q1QUP9_9CARY</name>
<dbReference type="GO" id="GO:0046983">
    <property type="term" value="F:protein dimerization activity"/>
    <property type="evidence" value="ECO:0007669"/>
    <property type="project" value="InterPro"/>
</dbReference>
<feature type="domain" description="O-methyltransferase C-terminal" evidence="12">
    <location>
        <begin position="1663"/>
        <end position="1813"/>
    </location>
</feature>
<dbReference type="GO" id="GO:0008171">
    <property type="term" value="F:O-methyltransferase activity"/>
    <property type="evidence" value="ECO:0007669"/>
    <property type="project" value="InterPro"/>
</dbReference>
<dbReference type="InterPro" id="IPR057989">
    <property type="entry name" value="TPR_RPAP1/MINIYO-like"/>
</dbReference>
<sequence length="2132" mass="237103">MEKQSKSGGKPPLAAAEAAKKKLPSDRVFGANALELSEKEASKLVGGIVEKGIADNFPTPPSSAPRPSVLPFPVARHRAHGPHWTPHAGQSATTYSGADVDEIDEEDNDPTNYDPIAEFANPVIKKKKKGLDLSRWRDFVPSSLASNNQDESACSLKMDAEIRKVTGEAMRVSDDKNMDNEVSMTVHRTNDSLSVGKPVAFVGSITGPVHSAARRLDRFGDLPSEGNANEDFRLVDDQRDDVKGNLNTLNGEAVRSNFSSGAQLHRSPYDDVNEGIWNFPPRNTAGVREKNPPESLGQNRLGSGERNMSIESQIDAENHAFLDRLSPEEIAETQAEIKKRINPGLVEMLKKRGLQKLEKQLNPSSGSVADNVLALGDKLSDRQAIEGERNSSDLESDFAPATARSGQNTEKIPEKGVQNLMSNSRSVWDNWSERVEAVRSLRFLLDGNVIKESLVGQTYTTDCAAERDFLRTEGDPGGAGYTVKEAVSLTRSIVPGQRALALHLLASVLSNALHNICKGQLGCTATFTDERKQLDCMATFSDDTFVDWDAVWAYALGPEPELVLSLRLTLDDSHNSVVLASAKVIQCILSCDINEHFCNRLEKMALKTPFTAPVFRSRPDIKHGFLGGGYWKYSAKPSNITPLDMELMNDQNGGEHTIEDDNIIAGQDVVAGLVRMGILPRFRYLLETDPAPSLEECILSVLIAIARHSPTCANAVWKCERLVQTIVDRFSGKDMVELQPSKIKSVTVLRVLAQSSKSICIEFVKAGFFQIMTWQLYRITYSIDEWVKSGREICKLASELMAEQLRFWRVCILYGCCISYFSAFFPAISLWLNPPAFDTLIEKNVFQEFASISSEAYLVLEALAGRLPALYSSDYTYHHFQGSRLDNAETWCWSDVSPMVDTALKWIEVGTDATLSEFFYQENGVKRQFKHLDSLLWVLSAILRMLHIVLMKATPEDVLELEVFRNKANRLPDFVAKIGLHIISNSTLNFCDKTGSEHCGVGSFIEKLCYFRHHCDSEVSLASLWCLHGLFWVIVSIDHLIQLIKNRSAQICFQGFELSRAGEILENGILKYSLSQWRKVVSELMKLVVSEWHFVHDIEVFGRGGPSPGVGVGWGASCGGFWSSTVTLIQADATLLIDLLKTFQASPAWDYPAVEENIFITQNINSALASSLIAGPGDKMIVQKAIDMLLQIRVLKHLNQCIIHFPCCNRGQVPFKWEYTEADLMQFSELLASHFTNRWLSVKKKKKKKLKAKDHNSSGDSVVKKLGSSLDTIRENVETFAGTSEDTNTVEWAHQRLPLPSHWLLSPISNIGDGTSSDMPKSLPGVSSVQGPSELIEVVRAGLFLLLGIEAISSKLLEENVSVFRSIPLIWKLHSLSIALLLGMGVLEEERSREVFEALQGLYGQNLDEIRFSGNRAAICKTQTSPGPDKSKFGCLRFQTEIHESYPTFIETLVEQFAAISYGDLIYARQIAIYLHRQVESSVRLATWNALSNARVLELLPPLADCLSQAEGYLEPVEEDDGILEAYVKAWVSGSLDKAATRGSMTYSIALHHLSSFMFKNYGGERLLLRNKLAKSLLRDYSRKQLHEGMMLDLIQCNYSPAVEMPERNTTQLQMDLLDHRLELLKEACEGNSQLLSIVEKLRSSISKQSAVPQIIKGCPSLFEGVSTVVDVGGGDGTTLSMLVKAFPWIRGINYDFPHVVSNSSIPSSDRMEHVGGDMFDSIPKADVVFLKWVLHDWDDEECIQILDKCKEAITKEKAGKVIIVEAVIEEETEDELADARLMLDMVMMAHTTSGKERTLKEWSYLLHKAGFNHFNVRPVNIWKYVFGFTEMAVVKCAIELGIAEVLERNGGCMTISELSSALGCPQPYLYHIMRFLAHRKIFKQTKTSQGTLAYPQTPLSRQLTSMTPLILLESRPLMLVPWLKLSNLVRGGTGNDVPFQAAHGEDLWSYAANHLSHNKLINDAMACDSRVVVPQLIKGCPNLFDGISTVVDVGGGDGTTLSMLVKAFPWIRGINYDPPHVVSNSSIPSSDRIEHVGGDMFNSIPKADAVFIKILNKCKEAITKEKAGKVIIIDAVIEEDTEDKLEDVRLMLDMVMMVRTTNGKERTFREWTHLLCKAGFSHFNVKPIQAI</sequence>
<feature type="domain" description="O-methyltransferase C-terminal" evidence="12">
    <location>
        <begin position="1923"/>
        <end position="2122"/>
    </location>
</feature>
<dbReference type="InterPro" id="IPR036390">
    <property type="entry name" value="WH_DNA-bd_sf"/>
</dbReference>
<dbReference type="InterPro" id="IPR013929">
    <property type="entry name" value="RPAP1_C"/>
</dbReference>
<feature type="domain" description="RPAP1 C-terminal" evidence="14">
    <location>
        <begin position="440"/>
        <end position="512"/>
    </location>
</feature>
<evidence type="ECO:0000256" key="7">
    <source>
        <dbReference type="ARBA" id="ARBA00022679"/>
    </source>
</evidence>
<evidence type="ECO:0000256" key="9">
    <source>
        <dbReference type="ARBA" id="ARBA00023163"/>
    </source>
</evidence>
<evidence type="ECO:0000256" key="6">
    <source>
        <dbReference type="ARBA" id="ARBA00022603"/>
    </source>
</evidence>
<evidence type="ECO:0000256" key="8">
    <source>
        <dbReference type="ARBA" id="ARBA00022691"/>
    </source>
</evidence>
<keyword evidence="7" id="KW-0808">Transferase</keyword>
<dbReference type="EMBL" id="JAKOGI010000002">
    <property type="protein sequence ID" value="KAJ8452955.1"/>
    <property type="molecule type" value="Genomic_DNA"/>
</dbReference>
<evidence type="ECO:0000313" key="17">
    <source>
        <dbReference type="EMBL" id="KAJ8452955.1"/>
    </source>
</evidence>
<evidence type="ECO:0000259" key="12">
    <source>
        <dbReference type="Pfam" id="PF00891"/>
    </source>
</evidence>
<organism evidence="17 18">
    <name type="scientific">Carnegiea gigantea</name>
    <dbReference type="NCBI Taxonomy" id="171969"/>
    <lineage>
        <taxon>Eukaryota</taxon>
        <taxon>Viridiplantae</taxon>
        <taxon>Streptophyta</taxon>
        <taxon>Embryophyta</taxon>
        <taxon>Tracheophyta</taxon>
        <taxon>Spermatophyta</taxon>
        <taxon>Magnoliopsida</taxon>
        <taxon>eudicotyledons</taxon>
        <taxon>Gunneridae</taxon>
        <taxon>Pentapetalae</taxon>
        <taxon>Caryophyllales</taxon>
        <taxon>Cactineae</taxon>
        <taxon>Cactaceae</taxon>
        <taxon>Cactoideae</taxon>
        <taxon>Echinocereeae</taxon>
        <taxon>Carnegiea</taxon>
    </lineage>
</organism>
<dbReference type="SUPFAM" id="SSF53335">
    <property type="entry name" value="S-adenosyl-L-methionine-dependent methyltransferases"/>
    <property type="match status" value="2"/>
</dbReference>
<evidence type="ECO:0000256" key="10">
    <source>
        <dbReference type="ARBA" id="ARBA00023242"/>
    </source>
</evidence>
<dbReference type="Proteomes" id="UP001153076">
    <property type="component" value="Unassembled WGS sequence"/>
</dbReference>
<dbReference type="PANTHER" id="PTHR47605">
    <property type="entry name" value="TRANSCRIPTIONAL ELONGATION REGULATOR MINIYO"/>
    <property type="match status" value="1"/>
</dbReference>
<evidence type="ECO:0000256" key="11">
    <source>
        <dbReference type="SAM" id="MobiDB-lite"/>
    </source>
</evidence>
<dbReference type="InterPro" id="IPR055326">
    <property type="entry name" value="MINIYO"/>
</dbReference>
<evidence type="ECO:0000256" key="2">
    <source>
        <dbReference type="ARBA" id="ARBA00004913"/>
    </source>
</evidence>
<comment type="subcellular location">
    <subcellularLocation>
        <location evidence="1">Nucleus</location>
    </subcellularLocation>
</comment>
<feature type="domain" description="RPAP1 N-terminal" evidence="15">
    <location>
        <begin position="313"/>
        <end position="356"/>
    </location>
</feature>
<comment type="caution">
    <text evidence="17">The sequence shown here is derived from an EMBL/GenBank/DDBJ whole genome shotgun (WGS) entry which is preliminary data.</text>
</comment>
<dbReference type="PANTHER" id="PTHR47605:SF2">
    <property type="entry name" value="TRANSCRIPTIONAL ELONGATION REGULATOR MINIYO"/>
    <property type="match status" value="1"/>
</dbReference>
<keyword evidence="18" id="KW-1185">Reference proteome</keyword>
<keyword evidence="10" id="KW-0539">Nucleus</keyword>
<feature type="domain" description="O-methyltransferase dimerisation" evidence="13">
    <location>
        <begin position="1823"/>
        <end position="1905"/>
    </location>
</feature>
<protein>
    <submittedName>
        <fullName evidence="17">Uncharacterized protein</fullName>
    </submittedName>
</protein>